<protein>
    <recommendedName>
        <fullName evidence="4">Platelet-derived growth factor (PDGF) family profile domain-containing protein</fullName>
    </recommendedName>
</protein>
<evidence type="ECO:0000256" key="1">
    <source>
        <dbReference type="SAM" id="SignalP"/>
    </source>
</evidence>
<feature type="signal peptide" evidence="1">
    <location>
        <begin position="1"/>
        <end position="20"/>
    </location>
</feature>
<dbReference type="PANTHER" id="PTHR21719">
    <property type="entry name" value="FI06402P-RELATED"/>
    <property type="match status" value="1"/>
</dbReference>
<dbReference type="OrthoDB" id="6677701at2759"/>
<feature type="chain" id="PRO_5040146639" description="Platelet-derived growth factor (PDGF) family profile domain-containing protein" evidence="1">
    <location>
        <begin position="21"/>
        <end position="138"/>
    </location>
</feature>
<dbReference type="PANTHER" id="PTHR21719:SF1">
    <property type="entry name" value="FI06402P-RELATED"/>
    <property type="match status" value="1"/>
</dbReference>
<organism evidence="2 3">
    <name type="scientific">Diabrotica balteata</name>
    <name type="common">Banded cucumber beetle</name>
    <dbReference type="NCBI Taxonomy" id="107213"/>
    <lineage>
        <taxon>Eukaryota</taxon>
        <taxon>Metazoa</taxon>
        <taxon>Ecdysozoa</taxon>
        <taxon>Arthropoda</taxon>
        <taxon>Hexapoda</taxon>
        <taxon>Insecta</taxon>
        <taxon>Pterygota</taxon>
        <taxon>Neoptera</taxon>
        <taxon>Endopterygota</taxon>
        <taxon>Coleoptera</taxon>
        <taxon>Polyphaga</taxon>
        <taxon>Cucujiformia</taxon>
        <taxon>Chrysomeloidea</taxon>
        <taxon>Chrysomelidae</taxon>
        <taxon>Galerucinae</taxon>
        <taxon>Diabroticina</taxon>
        <taxon>Diabroticites</taxon>
        <taxon>Diabrotica</taxon>
    </lineage>
</organism>
<dbReference type="AlphaFoldDB" id="A0A9N9TFB0"/>
<dbReference type="Gene3D" id="2.10.90.10">
    <property type="entry name" value="Cystine-knot cytokines"/>
    <property type="match status" value="1"/>
</dbReference>
<evidence type="ECO:0008006" key="4">
    <source>
        <dbReference type="Google" id="ProtNLM"/>
    </source>
</evidence>
<reference evidence="2" key="1">
    <citation type="submission" date="2022-01" db="EMBL/GenBank/DDBJ databases">
        <authorList>
            <person name="King R."/>
        </authorList>
    </citation>
    <scope>NUCLEOTIDE SEQUENCE</scope>
</reference>
<accession>A0A9N9TFB0</accession>
<keyword evidence="3" id="KW-1185">Reference proteome</keyword>
<dbReference type="EMBL" id="OU898284">
    <property type="protein sequence ID" value="CAG9840411.1"/>
    <property type="molecule type" value="Genomic_DNA"/>
</dbReference>
<dbReference type="GO" id="GO:0035099">
    <property type="term" value="P:hemocyte migration"/>
    <property type="evidence" value="ECO:0007669"/>
    <property type="project" value="TreeGrafter"/>
</dbReference>
<dbReference type="Proteomes" id="UP001153709">
    <property type="component" value="Chromosome 9"/>
</dbReference>
<evidence type="ECO:0000313" key="3">
    <source>
        <dbReference type="Proteomes" id="UP001153709"/>
    </source>
</evidence>
<gene>
    <name evidence="2" type="ORF">DIABBA_LOCUS13054</name>
</gene>
<dbReference type="InterPro" id="IPR029034">
    <property type="entry name" value="Cystine-knot_cytokine"/>
</dbReference>
<dbReference type="SUPFAM" id="SSF57501">
    <property type="entry name" value="Cystine-knot cytokines"/>
    <property type="match status" value="1"/>
</dbReference>
<name>A0A9N9TFB0_DIABA</name>
<proteinExistence type="predicted"/>
<keyword evidence="1" id="KW-0732">Signal</keyword>
<sequence length="138" mass="16072">MSLGCKMIVVAFVVLFFCDGKEFKELNEELDDHSNYIDKFPCDKPQPRTFYLKDIVSKDDWNKKYKKQIPKIRPLYTILHRCEGSGGCSKYGEKCIVNETKIVKLAYNMGLSRRIELFEVKNHTSCKCDDSTNDSRIK</sequence>
<evidence type="ECO:0000313" key="2">
    <source>
        <dbReference type="EMBL" id="CAG9840411.1"/>
    </source>
</evidence>